<reference evidence="1" key="1">
    <citation type="submission" date="2020-08" db="EMBL/GenBank/DDBJ databases">
        <title>Multicomponent nature underlies the extraordinary mechanical properties of spider dragline silk.</title>
        <authorList>
            <person name="Kono N."/>
            <person name="Nakamura H."/>
            <person name="Mori M."/>
            <person name="Yoshida Y."/>
            <person name="Ohtoshi R."/>
            <person name="Malay A.D."/>
            <person name="Moran D.A.P."/>
            <person name="Tomita M."/>
            <person name="Numata K."/>
            <person name="Arakawa K."/>
        </authorList>
    </citation>
    <scope>NUCLEOTIDE SEQUENCE</scope>
</reference>
<dbReference type="AlphaFoldDB" id="A0A8X6TFU6"/>
<accession>A0A8X6TFU6</accession>
<name>A0A8X6TFU6_NEPPI</name>
<organism evidence="1 2">
    <name type="scientific">Nephila pilipes</name>
    <name type="common">Giant wood spider</name>
    <name type="synonym">Nephila maculata</name>
    <dbReference type="NCBI Taxonomy" id="299642"/>
    <lineage>
        <taxon>Eukaryota</taxon>
        <taxon>Metazoa</taxon>
        <taxon>Ecdysozoa</taxon>
        <taxon>Arthropoda</taxon>
        <taxon>Chelicerata</taxon>
        <taxon>Arachnida</taxon>
        <taxon>Araneae</taxon>
        <taxon>Araneomorphae</taxon>
        <taxon>Entelegynae</taxon>
        <taxon>Araneoidea</taxon>
        <taxon>Nephilidae</taxon>
        <taxon>Nephila</taxon>
    </lineage>
</organism>
<dbReference type="EMBL" id="BMAW01102332">
    <property type="protein sequence ID" value="GFT03761.1"/>
    <property type="molecule type" value="Genomic_DNA"/>
</dbReference>
<evidence type="ECO:0000313" key="1">
    <source>
        <dbReference type="EMBL" id="GFT03761.1"/>
    </source>
</evidence>
<dbReference type="OrthoDB" id="6418612at2759"/>
<comment type="caution">
    <text evidence="1">The sequence shown here is derived from an EMBL/GenBank/DDBJ whole genome shotgun (WGS) entry which is preliminary data.</text>
</comment>
<protein>
    <submittedName>
        <fullName evidence="1">Uncharacterized protein</fullName>
    </submittedName>
</protein>
<proteinExistence type="predicted"/>
<keyword evidence="2" id="KW-1185">Reference proteome</keyword>
<dbReference type="Proteomes" id="UP000887013">
    <property type="component" value="Unassembled WGS sequence"/>
</dbReference>
<sequence length="362" mass="42198">MKVAVLVYSDPDIRVLGSGFVSAENWNPVVEEKLSNLGLPLIIKKRIPPLLKLLSYEVFQWKLDHIPILENRSREPSIEYVWKDNGTINSFQTAKMYIQSENNSLSSRFLMACAYWLEEEANDLWRKLPENDKSNLSSISVIDPPQNRWKLAVKDWIELIKLGTTDWRQHSFSRPLSWYCRDSLVIQGNLLQQLSPHDQLGVFKGMMKDSISTYVRSSYLSIMSAEQFEEVLKTEPLPVFIALCNWPYHIQFPERTERIFSLLSEKEFLHLLLEVICEKIGRDWKDCDYVELLNGLWKRCPFSFKQYVENSEFSDILNKALKHDCDKPFREQLSLIVGSKLDVYKEPSYSEIGASVVGILFR</sequence>
<evidence type="ECO:0000313" key="2">
    <source>
        <dbReference type="Proteomes" id="UP000887013"/>
    </source>
</evidence>
<gene>
    <name evidence="1" type="primary">AVEN_46861_1</name>
    <name evidence="1" type="ORF">NPIL_644851</name>
</gene>